<dbReference type="EMBL" id="JAOWKX010000014">
    <property type="protein sequence ID" value="MCV2886649.1"/>
    <property type="molecule type" value="Genomic_DNA"/>
</dbReference>
<proteinExistence type="predicted"/>
<dbReference type="Proteomes" id="UP001652504">
    <property type="component" value="Unassembled WGS sequence"/>
</dbReference>
<evidence type="ECO:0000313" key="2">
    <source>
        <dbReference type="EMBL" id="MCV2886649.1"/>
    </source>
</evidence>
<keyword evidence="1" id="KW-0732">Signal</keyword>
<keyword evidence="3" id="KW-1185">Reference proteome</keyword>
<protein>
    <submittedName>
        <fullName evidence="2">Uncharacterized protein</fullName>
    </submittedName>
</protein>
<organism evidence="2 3">
    <name type="scientific">Fluctibacter corallii</name>
    <dbReference type="NCBI Taxonomy" id="2984329"/>
    <lineage>
        <taxon>Bacteria</taxon>
        <taxon>Pseudomonadati</taxon>
        <taxon>Pseudomonadota</taxon>
        <taxon>Gammaproteobacteria</taxon>
        <taxon>Alteromonadales</taxon>
        <taxon>Alteromonadaceae</taxon>
        <taxon>Fluctibacter</taxon>
    </lineage>
</organism>
<sequence length="303" mass="33073">MNGFRFISLVILVLQAATVMASVQHNGRITYLELLGDNVVFALDSAKGNSAPDCVEANHVANYGFRLNTDLGKAQYALMMAAFANGHEIAVSGGSACLAGAGIQRADGLTYSAKEIQKERFKGTVMSQALLGNKPLLGVSLRDGDRDADHMEKWVKIWFRFTGPADTFRKTQMSDGRRRTQIGTATVGQGWLTGVYLPQFNQNGGYTLEVILDGETHLFKGESLHNIYVGNRVIFGEIVRSDLTSDKVAHDVLALPAQVVGKSKGVRFEESVEIWLTAPDSRGSYHIAYDAVLGNYVTPKRVK</sequence>
<evidence type="ECO:0000256" key="1">
    <source>
        <dbReference type="SAM" id="SignalP"/>
    </source>
</evidence>
<reference evidence="2 3" key="1">
    <citation type="submission" date="2022-10" db="EMBL/GenBank/DDBJ databases">
        <title>Aestuariibacter sp. AA17 isolated from Montipora capitata coral fragment.</title>
        <authorList>
            <person name="Emsley S.A."/>
            <person name="Pfannmuller K.M."/>
            <person name="Loughran R.M."/>
            <person name="Shlafstein M."/>
            <person name="Papke E."/>
            <person name="Saw J.H."/>
            <person name="Ushijima B."/>
            <person name="Videau P."/>
        </authorList>
    </citation>
    <scope>NUCLEOTIDE SEQUENCE [LARGE SCALE GENOMIC DNA]</scope>
    <source>
        <strain evidence="2 3">AA17</strain>
    </source>
</reference>
<feature type="signal peptide" evidence="1">
    <location>
        <begin position="1"/>
        <end position="21"/>
    </location>
</feature>
<evidence type="ECO:0000313" key="3">
    <source>
        <dbReference type="Proteomes" id="UP001652504"/>
    </source>
</evidence>
<dbReference type="RefSeq" id="WP_263713939.1">
    <property type="nucleotide sequence ID" value="NZ_JAOWKX010000014.1"/>
</dbReference>
<gene>
    <name evidence="2" type="ORF">OE749_18290</name>
</gene>
<accession>A0ABT3ADB5</accession>
<feature type="chain" id="PRO_5047136552" evidence="1">
    <location>
        <begin position="22"/>
        <end position="303"/>
    </location>
</feature>
<comment type="caution">
    <text evidence="2">The sequence shown here is derived from an EMBL/GenBank/DDBJ whole genome shotgun (WGS) entry which is preliminary data.</text>
</comment>
<name>A0ABT3ADB5_9ALTE</name>